<evidence type="ECO:0000256" key="2">
    <source>
        <dbReference type="ARBA" id="ARBA00005979"/>
    </source>
</evidence>
<evidence type="ECO:0000313" key="6">
    <source>
        <dbReference type="Proteomes" id="UP000502502"/>
    </source>
</evidence>
<dbReference type="FunFam" id="3.20.20.70:FF:000059">
    <property type="entry name" value="N-ethylmaleimide reductase, FMN-linked"/>
    <property type="match status" value="1"/>
</dbReference>
<evidence type="ECO:0000259" key="4">
    <source>
        <dbReference type="Pfam" id="PF00724"/>
    </source>
</evidence>
<proteinExistence type="inferred from homology"/>
<dbReference type="PANTHER" id="PTHR22893">
    <property type="entry name" value="NADH OXIDOREDUCTASE-RELATED"/>
    <property type="match status" value="1"/>
</dbReference>
<keyword evidence="3" id="KW-0560">Oxidoreductase</keyword>
<comment type="cofactor">
    <cofactor evidence="1">
        <name>FMN</name>
        <dbReference type="ChEBI" id="CHEBI:58210"/>
    </cofactor>
</comment>
<dbReference type="Pfam" id="PF00724">
    <property type="entry name" value="Oxidored_FMN"/>
    <property type="match status" value="1"/>
</dbReference>
<feature type="domain" description="NADH:flavin oxidoreductase/NADH oxidase N-terminal" evidence="4">
    <location>
        <begin position="4"/>
        <end position="332"/>
    </location>
</feature>
<dbReference type="PANTHER" id="PTHR22893:SF91">
    <property type="entry name" value="NADPH DEHYDROGENASE 2-RELATED"/>
    <property type="match status" value="1"/>
</dbReference>
<dbReference type="Proteomes" id="UP000502502">
    <property type="component" value="Chromosome"/>
</dbReference>
<dbReference type="EMBL" id="CP049871">
    <property type="protein sequence ID" value="QIL01511.1"/>
    <property type="molecule type" value="Genomic_DNA"/>
</dbReference>
<dbReference type="AlphaFoldDB" id="A0A6G7ZKK6"/>
<dbReference type="CDD" id="cd02933">
    <property type="entry name" value="OYE_like_FMN"/>
    <property type="match status" value="1"/>
</dbReference>
<evidence type="ECO:0000256" key="1">
    <source>
        <dbReference type="ARBA" id="ARBA00001917"/>
    </source>
</evidence>
<name>A0A6G7ZKK6_9SPHN</name>
<keyword evidence="6" id="KW-1185">Reference proteome</keyword>
<dbReference type="GO" id="GO:0016628">
    <property type="term" value="F:oxidoreductase activity, acting on the CH-CH group of donors, NAD or NADP as acceptor"/>
    <property type="evidence" value="ECO:0007669"/>
    <property type="project" value="UniProtKB-ARBA"/>
</dbReference>
<dbReference type="RefSeq" id="WP_166092106.1">
    <property type="nucleotide sequence ID" value="NZ_CP049871.1"/>
</dbReference>
<reference evidence="5 6" key="1">
    <citation type="submission" date="2020-03" db="EMBL/GenBank/DDBJ databases">
        <title>Sphingomonas sp. nov., isolated from fish.</title>
        <authorList>
            <person name="Hyun D.-W."/>
            <person name="Bae J.-W."/>
        </authorList>
    </citation>
    <scope>NUCLEOTIDE SEQUENCE [LARGE SCALE GENOMIC DNA]</scope>
    <source>
        <strain evidence="5 6">HDW15C</strain>
    </source>
</reference>
<dbReference type="InterPro" id="IPR045247">
    <property type="entry name" value="Oye-like"/>
</dbReference>
<dbReference type="GO" id="GO:0005829">
    <property type="term" value="C:cytosol"/>
    <property type="evidence" value="ECO:0007669"/>
    <property type="project" value="UniProtKB-ARBA"/>
</dbReference>
<protein>
    <submittedName>
        <fullName evidence="5">Alkene reductase</fullName>
    </submittedName>
</protein>
<dbReference type="GO" id="GO:0010181">
    <property type="term" value="F:FMN binding"/>
    <property type="evidence" value="ECO:0007669"/>
    <property type="project" value="InterPro"/>
</dbReference>
<evidence type="ECO:0000256" key="3">
    <source>
        <dbReference type="ARBA" id="ARBA00023002"/>
    </source>
</evidence>
<accession>A0A6G7ZKK6</accession>
<dbReference type="InterPro" id="IPR013785">
    <property type="entry name" value="Aldolase_TIM"/>
</dbReference>
<dbReference type="KEGG" id="ssin:G7078_01035"/>
<organism evidence="5 6">
    <name type="scientific">Sphingomonas sinipercae</name>
    <dbReference type="NCBI Taxonomy" id="2714944"/>
    <lineage>
        <taxon>Bacteria</taxon>
        <taxon>Pseudomonadati</taxon>
        <taxon>Pseudomonadota</taxon>
        <taxon>Alphaproteobacteria</taxon>
        <taxon>Sphingomonadales</taxon>
        <taxon>Sphingomonadaceae</taxon>
        <taxon>Sphingomonas</taxon>
    </lineage>
</organism>
<comment type="similarity">
    <text evidence="2">Belongs to the NADH:flavin oxidoreductase/NADH oxidase family.</text>
</comment>
<evidence type="ECO:0000313" key="5">
    <source>
        <dbReference type="EMBL" id="QIL01511.1"/>
    </source>
</evidence>
<dbReference type="InterPro" id="IPR001155">
    <property type="entry name" value="OxRdtase_FMN_N"/>
</dbReference>
<dbReference type="Gene3D" id="3.20.20.70">
    <property type="entry name" value="Aldolase class I"/>
    <property type="match status" value="1"/>
</dbReference>
<dbReference type="SUPFAM" id="SSF51395">
    <property type="entry name" value="FMN-linked oxidoreductases"/>
    <property type="match status" value="1"/>
</dbReference>
<gene>
    <name evidence="5" type="ORF">G7078_01035</name>
</gene>
<sequence>MPTLFDPAEFGAIPLSNRIVMAPLTRARSGRDGIPNALMAQYYGQRASAGLIISEATGISREGLGWPNAPGLWNDAQVEGWKRVTAAVHERGGRIAAQLWHMGRLVHPDLGGGQPVSSSATTAPDLAHTYEGKKPYVEARSATVDDIRRITADYVAAAKNAIAGGFDGIQIHGANGYLIDQFLRSSANARTDEYGGSIENRMRFASQVLEAVGAAIGMDRVGIRFSPNILSQGIEDEDPIALFTALAKRLENLGVPWIELREPTIPNALGIAPTERVSPAMRPLYSGKIVLNADYVGANAIARMAEGVADAISFGRPFISNPDLVERIRLGAELAPADTKTFYAGDAAGYVDYPTLAQAKAA</sequence>